<name>A0ACB6RBK4_9PLEO</name>
<evidence type="ECO:0000313" key="1">
    <source>
        <dbReference type="EMBL" id="KAF2476668.1"/>
    </source>
</evidence>
<comment type="caution">
    <text evidence="1">The sequence shown here is derived from an EMBL/GenBank/DDBJ whole genome shotgun (WGS) entry which is preliminary data.</text>
</comment>
<dbReference type="EMBL" id="MU003494">
    <property type="protein sequence ID" value="KAF2476668.1"/>
    <property type="molecule type" value="Genomic_DNA"/>
</dbReference>
<evidence type="ECO:0000313" key="2">
    <source>
        <dbReference type="Proteomes" id="UP000799755"/>
    </source>
</evidence>
<proteinExistence type="predicted"/>
<keyword evidence="2" id="KW-1185">Reference proteome</keyword>
<reference evidence="1" key="1">
    <citation type="journal article" date="2020" name="Stud. Mycol.">
        <title>101 Dothideomycetes genomes: a test case for predicting lifestyles and emergence of pathogens.</title>
        <authorList>
            <person name="Haridas S."/>
            <person name="Albert R."/>
            <person name="Binder M."/>
            <person name="Bloem J."/>
            <person name="Labutti K."/>
            <person name="Salamov A."/>
            <person name="Andreopoulos B."/>
            <person name="Baker S."/>
            <person name="Barry K."/>
            <person name="Bills G."/>
            <person name="Bluhm B."/>
            <person name="Cannon C."/>
            <person name="Castanera R."/>
            <person name="Culley D."/>
            <person name="Daum C."/>
            <person name="Ezra D."/>
            <person name="Gonzalez J."/>
            <person name="Henrissat B."/>
            <person name="Kuo A."/>
            <person name="Liang C."/>
            <person name="Lipzen A."/>
            <person name="Lutzoni F."/>
            <person name="Magnuson J."/>
            <person name="Mondo S."/>
            <person name="Nolan M."/>
            <person name="Ohm R."/>
            <person name="Pangilinan J."/>
            <person name="Park H.-J."/>
            <person name="Ramirez L."/>
            <person name="Alfaro M."/>
            <person name="Sun H."/>
            <person name="Tritt A."/>
            <person name="Yoshinaga Y."/>
            <person name="Zwiers L.-H."/>
            <person name="Turgeon B."/>
            <person name="Goodwin S."/>
            <person name="Spatafora J."/>
            <person name="Crous P."/>
            <person name="Grigoriev I."/>
        </authorList>
    </citation>
    <scope>NUCLEOTIDE SEQUENCE</scope>
    <source>
        <strain evidence="1">ATCC 200398</strain>
    </source>
</reference>
<sequence length="253" mass="28694">MRLISASLAFLAASTVAQKFEIEYGNTHITRLMSQLEIARKSGDQTLINDLNAKLERAQQGGDSSWNNYETKCHVSAYFDAEIFAVDIMKPPTEVAWAIDRLDKFWRTDSGGDMPYPGDFDRFMHPDGFRVIKVDYEELPEKVKAWRDDQMIKGTEERKYIANVDGVAFFAPGVVTWLLPLFAGKDVEVGKDACEETDELVNLDNYHKRSQNAEPDTKFLVDYVGRSQVGNSIRIKTVAEKRVKVKADEQGEL</sequence>
<organism evidence="1 2">
    <name type="scientific">Lindgomyces ingoldianus</name>
    <dbReference type="NCBI Taxonomy" id="673940"/>
    <lineage>
        <taxon>Eukaryota</taxon>
        <taxon>Fungi</taxon>
        <taxon>Dikarya</taxon>
        <taxon>Ascomycota</taxon>
        <taxon>Pezizomycotina</taxon>
        <taxon>Dothideomycetes</taxon>
        <taxon>Pleosporomycetidae</taxon>
        <taxon>Pleosporales</taxon>
        <taxon>Lindgomycetaceae</taxon>
        <taxon>Lindgomyces</taxon>
    </lineage>
</organism>
<dbReference type="Proteomes" id="UP000799755">
    <property type="component" value="Unassembled WGS sequence"/>
</dbReference>
<gene>
    <name evidence="1" type="ORF">BDR25DRAFT_209892</name>
</gene>
<accession>A0ACB6RBK4</accession>
<protein>
    <submittedName>
        <fullName evidence="1">Uncharacterized protein</fullName>
    </submittedName>
</protein>